<feature type="transmembrane region" description="Helical" evidence="10">
    <location>
        <begin position="233"/>
        <end position="251"/>
    </location>
</feature>
<name>A0ABU0JMW2_9HYPH</name>
<feature type="transmembrane region" description="Helical" evidence="10">
    <location>
        <begin position="6"/>
        <end position="24"/>
    </location>
</feature>
<feature type="transmembrane region" description="Helical" evidence="10">
    <location>
        <begin position="345"/>
        <end position="365"/>
    </location>
</feature>
<sequence length="519" mass="55274">MQTFEWIIGLLLAAVLLAALARRIGVPYPTFLAIGGACLAVLPVGPAWTLEPELALALFVAPVLLDAAYDSSPRDMRANWLPIASLVVVAVGITTAVVAVVARWLVPDMPWAVAIALGAIVAPPDAAAAITVLRQVRLPYRILKVLEGESLLNDAAALLVYRLAVGAALAGDFSLRDVAPAFILGVIGSLIAGPVLAWVMTRVIARFSDAPTSIILQFAGTFGVWILAERIGLSGILTIVSYAITVARTAPLRTPARLRVPSYAVWETVVLVLNAFAFVLIGLQLGPIWDRLAPAEHLPSALFALAVLAAVIAARFAWVMSYGAMMRTAIAAFGSSAARPTVRGGLVVSWTGMRGIVTLAAAFALPEALPDGTPFPYRDLILLTAFGVVLGTLVVQGLSLRPLIAALDLGDGNVLAREVGQARAEAYKAALATIEGEESLDARMLRKEYARLLAQADDHPEGRAPSELPADFLRRRAIDAARRRANELRMRGEIGDDAFHILEEEFDWAELSAQTTREA</sequence>
<organism evidence="12 13">
    <name type="scientific">Labrys wisconsinensis</name>
    <dbReference type="NCBI Taxonomy" id="425677"/>
    <lineage>
        <taxon>Bacteria</taxon>
        <taxon>Pseudomonadati</taxon>
        <taxon>Pseudomonadota</taxon>
        <taxon>Alphaproteobacteria</taxon>
        <taxon>Hyphomicrobiales</taxon>
        <taxon>Xanthobacteraceae</taxon>
        <taxon>Labrys</taxon>
    </lineage>
</organism>
<evidence type="ECO:0000256" key="5">
    <source>
        <dbReference type="ARBA" id="ARBA00022989"/>
    </source>
</evidence>
<comment type="caution">
    <text evidence="12">The sequence shown here is derived from an EMBL/GenBank/DDBJ whole genome shotgun (WGS) entry which is preliminary data.</text>
</comment>
<dbReference type="Pfam" id="PF00999">
    <property type="entry name" value="Na_H_Exchanger"/>
    <property type="match status" value="1"/>
</dbReference>
<keyword evidence="8 10" id="KW-0472">Membrane</keyword>
<gene>
    <name evidence="12" type="ORF">QO011_008032</name>
</gene>
<keyword evidence="13" id="KW-1185">Reference proteome</keyword>
<evidence type="ECO:0000256" key="2">
    <source>
        <dbReference type="ARBA" id="ARBA00022448"/>
    </source>
</evidence>
<feature type="transmembrane region" description="Helical" evidence="10">
    <location>
        <begin position="54"/>
        <end position="71"/>
    </location>
</feature>
<feature type="domain" description="Cation/H+ exchanger transmembrane" evidence="11">
    <location>
        <begin position="13"/>
        <end position="404"/>
    </location>
</feature>
<feature type="transmembrane region" description="Helical" evidence="10">
    <location>
        <begin position="83"/>
        <end position="105"/>
    </location>
</feature>
<accession>A0ABU0JMW2</accession>
<dbReference type="InterPro" id="IPR018422">
    <property type="entry name" value="Cation/H_exchanger_CPA1"/>
</dbReference>
<dbReference type="RefSeq" id="WP_307285544.1">
    <property type="nucleotide sequence ID" value="NZ_JAUSVX010000028.1"/>
</dbReference>
<evidence type="ECO:0000256" key="10">
    <source>
        <dbReference type="SAM" id="Phobius"/>
    </source>
</evidence>
<comment type="subcellular location">
    <subcellularLocation>
        <location evidence="1">Cell membrane</location>
        <topology evidence="1">Multi-pass membrane protein</topology>
    </subcellularLocation>
</comment>
<evidence type="ECO:0000256" key="7">
    <source>
        <dbReference type="ARBA" id="ARBA00023065"/>
    </source>
</evidence>
<dbReference type="PANTHER" id="PTHR10110">
    <property type="entry name" value="SODIUM/HYDROGEN EXCHANGER"/>
    <property type="match status" value="1"/>
</dbReference>
<feature type="transmembrane region" description="Helical" evidence="10">
    <location>
        <begin position="111"/>
        <end position="134"/>
    </location>
</feature>
<evidence type="ECO:0000256" key="4">
    <source>
        <dbReference type="ARBA" id="ARBA00022692"/>
    </source>
</evidence>
<keyword evidence="6" id="KW-0915">Sodium</keyword>
<keyword evidence="9" id="KW-0739">Sodium transport</keyword>
<reference evidence="12 13" key="1">
    <citation type="submission" date="2023-07" db="EMBL/GenBank/DDBJ databases">
        <title>Genomic Encyclopedia of Type Strains, Phase IV (KMG-IV): sequencing the most valuable type-strain genomes for metagenomic binning, comparative biology and taxonomic classification.</title>
        <authorList>
            <person name="Goeker M."/>
        </authorList>
    </citation>
    <scope>NUCLEOTIDE SEQUENCE [LARGE SCALE GENOMIC DNA]</scope>
    <source>
        <strain evidence="12 13">DSM 19619</strain>
    </source>
</reference>
<dbReference type="InterPro" id="IPR006153">
    <property type="entry name" value="Cation/H_exchanger_TM"/>
</dbReference>
<dbReference type="EMBL" id="JAUSVX010000028">
    <property type="protein sequence ID" value="MDQ0474990.1"/>
    <property type="molecule type" value="Genomic_DNA"/>
</dbReference>
<proteinExistence type="predicted"/>
<feature type="transmembrane region" description="Helical" evidence="10">
    <location>
        <begin position="181"/>
        <end position="200"/>
    </location>
</feature>
<evidence type="ECO:0000256" key="1">
    <source>
        <dbReference type="ARBA" id="ARBA00004651"/>
    </source>
</evidence>
<keyword evidence="3" id="KW-1003">Cell membrane</keyword>
<evidence type="ECO:0000256" key="9">
    <source>
        <dbReference type="ARBA" id="ARBA00023201"/>
    </source>
</evidence>
<dbReference type="PANTHER" id="PTHR10110:SF86">
    <property type="entry name" value="SODIUM_HYDROGEN EXCHANGER 7"/>
    <property type="match status" value="1"/>
</dbReference>
<dbReference type="Gene3D" id="6.10.140.1330">
    <property type="match status" value="1"/>
</dbReference>
<evidence type="ECO:0000313" key="12">
    <source>
        <dbReference type="EMBL" id="MDQ0474990.1"/>
    </source>
</evidence>
<evidence type="ECO:0000256" key="8">
    <source>
        <dbReference type="ARBA" id="ARBA00023136"/>
    </source>
</evidence>
<keyword evidence="5 10" id="KW-1133">Transmembrane helix</keyword>
<feature type="transmembrane region" description="Helical" evidence="10">
    <location>
        <begin position="301"/>
        <end position="324"/>
    </location>
</feature>
<keyword evidence="4 10" id="KW-0812">Transmembrane</keyword>
<feature type="transmembrane region" description="Helical" evidence="10">
    <location>
        <begin position="380"/>
        <end position="400"/>
    </location>
</feature>
<feature type="transmembrane region" description="Helical" evidence="10">
    <location>
        <begin position="31"/>
        <end position="48"/>
    </location>
</feature>
<feature type="transmembrane region" description="Helical" evidence="10">
    <location>
        <begin position="263"/>
        <end position="289"/>
    </location>
</feature>
<evidence type="ECO:0000313" key="13">
    <source>
        <dbReference type="Proteomes" id="UP001242480"/>
    </source>
</evidence>
<evidence type="ECO:0000256" key="6">
    <source>
        <dbReference type="ARBA" id="ARBA00023053"/>
    </source>
</evidence>
<evidence type="ECO:0000256" key="3">
    <source>
        <dbReference type="ARBA" id="ARBA00022475"/>
    </source>
</evidence>
<keyword evidence="2" id="KW-0813">Transport</keyword>
<evidence type="ECO:0000259" key="11">
    <source>
        <dbReference type="Pfam" id="PF00999"/>
    </source>
</evidence>
<keyword evidence="7" id="KW-0406">Ion transport</keyword>
<dbReference type="Proteomes" id="UP001242480">
    <property type="component" value="Unassembled WGS sequence"/>
</dbReference>
<protein>
    <submittedName>
        <fullName evidence="12">CPA1 family monovalent cation:H+ antiporter</fullName>
    </submittedName>
</protein>